<keyword evidence="4" id="KW-1185">Reference proteome</keyword>
<dbReference type="AlphaFoldDB" id="A0A5K7X6D4"/>
<dbReference type="InterPro" id="IPR014004">
    <property type="entry name" value="Transpt-assoc_nodulatn_dom_bac"/>
</dbReference>
<protein>
    <recommendedName>
        <fullName evidence="2">BON domain-containing protein</fullName>
    </recommendedName>
</protein>
<dbReference type="KEGG" id="lpav:PLANPX_1896"/>
<evidence type="ECO:0000313" key="4">
    <source>
        <dbReference type="Proteomes" id="UP000326837"/>
    </source>
</evidence>
<gene>
    <name evidence="3" type="ORF">PLANPX_1896</name>
</gene>
<evidence type="ECO:0000259" key="2">
    <source>
        <dbReference type="PROSITE" id="PS50914"/>
    </source>
</evidence>
<dbReference type="EMBL" id="AP021861">
    <property type="protein sequence ID" value="BBO32284.1"/>
    <property type="molecule type" value="Genomic_DNA"/>
</dbReference>
<dbReference type="Gene3D" id="3.30.1340.30">
    <property type="match status" value="3"/>
</dbReference>
<dbReference type="PROSITE" id="PS50914">
    <property type="entry name" value="BON"/>
    <property type="match status" value="3"/>
</dbReference>
<feature type="domain" description="BON" evidence="2">
    <location>
        <begin position="78"/>
        <end position="146"/>
    </location>
</feature>
<evidence type="ECO:0000313" key="3">
    <source>
        <dbReference type="EMBL" id="BBO32284.1"/>
    </source>
</evidence>
<dbReference type="PANTHER" id="PTHR34606:SF4">
    <property type="entry name" value="OUTER MEMBRANE LIPOPROTEIN DOLP"/>
    <property type="match status" value="1"/>
</dbReference>
<name>A0A5K7X6D4_9BACT</name>
<accession>A0A5K7X6D4</accession>
<dbReference type="Proteomes" id="UP000326837">
    <property type="component" value="Chromosome"/>
</dbReference>
<dbReference type="InterPro" id="IPR051686">
    <property type="entry name" value="Lipoprotein_DolP"/>
</dbReference>
<organism evidence="3 4">
    <name type="scientific">Lacipirellula parvula</name>
    <dbReference type="NCBI Taxonomy" id="2650471"/>
    <lineage>
        <taxon>Bacteria</taxon>
        <taxon>Pseudomonadati</taxon>
        <taxon>Planctomycetota</taxon>
        <taxon>Planctomycetia</taxon>
        <taxon>Pirellulales</taxon>
        <taxon>Lacipirellulaceae</taxon>
        <taxon>Lacipirellula</taxon>
    </lineage>
</organism>
<feature type="domain" description="BON" evidence="2">
    <location>
        <begin position="3"/>
        <end position="71"/>
    </location>
</feature>
<keyword evidence="1" id="KW-0732">Signal</keyword>
<sequence>MKTDSQLKRDVIDELEWEPSIESSHIGVAASQGVIALTGTVSRYEEKTEAEKLAKSIAGVKAVANDLEVRLPGASERNDPEIAAAALNALKWSTSVPNDKVQVTVRDGWVTLDGALDWQYQRQAAQEAVCCLIGVKGVTNNTTIESKLKPKAADVKSKIEAAFKRKAEIDAGHVRVDTTGGLVKLKGNVDNWSEFTEAERIAWAAPGVVAVDNELTVGAGNV</sequence>
<dbReference type="InterPro" id="IPR007055">
    <property type="entry name" value="BON_dom"/>
</dbReference>
<dbReference type="PANTHER" id="PTHR34606">
    <property type="entry name" value="BON DOMAIN-CONTAINING PROTEIN"/>
    <property type="match status" value="1"/>
</dbReference>
<feature type="domain" description="BON" evidence="2">
    <location>
        <begin position="151"/>
        <end position="219"/>
    </location>
</feature>
<dbReference type="RefSeq" id="WP_198421858.1">
    <property type="nucleotide sequence ID" value="NZ_AP021861.1"/>
</dbReference>
<dbReference type="Pfam" id="PF04972">
    <property type="entry name" value="BON"/>
    <property type="match status" value="3"/>
</dbReference>
<proteinExistence type="predicted"/>
<dbReference type="SMART" id="SM00749">
    <property type="entry name" value="BON"/>
    <property type="match status" value="3"/>
</dbReference>
<evidence type="ECO:0000256" key="1">
    <source>
        <dbReference type="ARBA" id="ARBA00022729"/>
    </source>
</evidence>
<reference evidence="4" key="1">
    <citation type="submission" date="2019-10" db="EMBL/GenBank/DDBJ databases">
        <title>Lacipirellula parvula gen. nov., sp. nov., representing a lineage of planctomycetes widespread in freshwater anoxic habitats, and description of the family Lacipirellulaceae.</title>
        <authorList>
            <person name="Dedysh S.N."/>
            <person name="Kulichevskaya I.S."/>
            <person name="Beletsky A.V."/>
            <person name="Rakitin A.L."/>
            <person name="Mardanov A.V."/>
            <person name="Ivanova A.A."/>
            <person name="Saltykova V.X."/>
            <person name="Rijpstra W.I.C."/>
            <person name="Sinninghe Damste J.S."/>
            <person name="Ravin N.V."/>
        </authorList>
    </citation>
    <scope>NUCLEOTIDE SEQUENCE [LARGE SCALE GENOMIC DNA]</scope>
    <source>
        <strain evidence="4">PX69</strain>
    </source>
</reference>